<evidence type="ECO:0000313" key="8">
    <source>
        <dbReference type="Proteomes" id="UP000000686"/>
    </source>
</evidence>
<dbReference type="Proteomes" id="UP000000686">
    <property type="component" value="Chromosome"/>
</dbReference>
<evidence type="ECO:0000256" key="4">
    <source>
        <dbReference type="ARBA" id="ARBA00022679"/>
    </source>
</evidence>
<evidence type="ECO:0000313" key="7">
    <source>
        <dbReference type="EMBL" id="AEF23711.1"/>
    </source>
</evidence>
<dbReference type="CDD" id="cd00610">
    <property type="entry name" value="OAT_like"/>
    <property type="match status" value="1"/>
</dbReference>
<dbReference type="STRING" id="743720.Psefu_3751"/>
<comment type="similarity">
    <text evidence="2 6">Belongs to the class-III pyridoxal-phosphate-dependent aminotransferase family.</text>
</comment>
<dbReference type="InterPro" id="IPR005814">
    <property type="entry name" value="Aminotrans_3"/>
</dbReference>
<reference evidence="7 8" key="1">
    <citation type="submission" date="2011-04" db="EMBL/GenBank/DDBJ databases">
        <title>Complete sequence of Pseudomonas fulva 12-X.</title>
        <authorList>
            <consortium name="US DOE Joint Genome Institute"/>
            <person name="Lucas S."/>
            <person name="Han J."/>
            <person name="Lapidus A."/>
            <person name="Cheng J.-F."/>
            <person name="Goodwin L."/>
            <person name="Pitluck S."/>
            <person name="Peters L."/>
            <person name="Mikhailova N."/>
            <person name="Pagani I."/>
            <person name="Davenport K."/>
            <person name="Han C."/>
            <person name="Tapia R."/>
            <person name="Land M."/>
            <person name="Hauser L."/>
            <person name="Kyrpides N."/>
            <person name="Ivanova N."/>
            <person name="Pagani I."/>
            <person name="Lcollab F.I."/>
            <person name="Woyke T."/>
        </authorList>
    </citation>
    <scope>NUCLEOTIDE SEQUENCE [LARGE SCALE GENOMIC DNA]</scope>
    <source>
        <strain evidence="8">12-X</strain>
    </source>
</reference>
<dbReference type="InterPro" id="IPR015421">
    <property type="entry name" value="PyrdxlP-dep_Trfase_major"/>
</dbReference>
<keyword evidence="5 6" id="KW-0663">Pyridoxal phosphate</keyword>
<evidence type="ECO:0000256" key="1">
    <source>
        <dbReference type="ARBA" id="ARBA00001933"/>
    </source>
</evidence>
<name>F6AFS8_PSEF1</name>
<dbReference type="GO" id="GO:0030170">
    <property type="term" value="F:pyridoxal phosphate binding"/>
    <property type="evidence" value="ECO:0007669"/>
    <property type="project" value="InterPro"/>
</dbReference>
<dbReference type="AlphaFoldDB" id="F6AFS8"/>
<dbReference type="InterPro" id="IPR015422">
    <property type="entry name" value="PyrdxlP-dep_Trfase_small"/>
</dbReference>
<dbReference type="PANTHER" id="PTHR43094">
    <property type="entry name" value="AMINOTRANSFERASE"/>
    <property type="match status" value="1"/>
</dbReference>
<evidence type="ECO:0000256" key="3">
    <source>
        <dbReference type="ARBA" id="ARBA00022576"/>
    </source>
</evidence>
<dbReference type="HOGENOM" id="CLU_016922_4_3_6"/>
<dbReference type="Pfam" id="PF00202">
    <property type="entry name" value="Aminotran_3"/>
    <property type="match status" value="1"/>
</dbReference>
<keyword evidence="8" id="KW-1185">Reference proteome</keyword>
<evidence type="ECO:0000256" key="2">
    <source>
        <dbReference type="ARBA" id="ARBA00008954"/>
    </source>
</evidence>
<dbReference type="InterPro" id="IPR049704">
    <property type="entry name" value="Aminotrans_3_PPA_site"/>
</dbReference>
<dbReference type="FunFam" id="3.40.640.10:FF:000014">
    <property type="entry name" value="Adenosylmethionine-8-amino-7-oxononanoate aminotransferase, probable"/>
    <property type="match status" value="1"/>
</dbReference>
<evidence type="ECO:0000256" key="6">
    <source>
        <dbReference type="RuleBase" id="RU003560"/>
    </source>
</evidence>
<dbReference type="RefSeq" id="WP_013792834.1">
    <property type="nucleotide sequence ID" value="NC_015556.1"/>
</dbReference>
<keyword evidence="4 7" id="KW-0808">Transferase</keyword>
<keyword evidence="7" id="KW-0670">Pyruvate</keyword>
<dbReference type="OrthoDB" id="9801052at2"/>
<dbReference type="PROSITE" id="PS00600">
    <property type="entry name" value="AA_TRANSFER_CLASS_3"/>
    <property type="match status" value="1"/>
</dbReference>
<gene>
    <name evidence="7" type="ordered locus">Psefu_3751</name>
</gene>
<comment type="cofactor">
    <cofactor evidence="1">
        <name>pyridoxal 5'-phosphate</name>
        <dbReference type="ChEBI" id="CHEBI:597326"/>
    </cofactor>
</comment>
<accession>F6AFS8</accession>
<dbReference type="GO" id="GO:0016223">
    <property type="term" value="F:beta-alanine:pyruvate transaminase activity"/>
    <property type="evidence" value="ECO:0007669"/>
    <property type="project" value="UniProtKB-EC"/>
</dbReference>
<dbReference type="PIRSF" id="PIRSF000521">
    <property type="entry name" value="Transaminase_4ab_Lys_Orn"/>
    <property type="match status" value="1"/>
</dbReference>
<organism evidence="7 8">
    <name type="scientific">Pseudomonas fulva (strain 12-X)</name>
    <dbReference type="NCBI Taxonomy" id="743720"/>
    <lineage>
        <taxon>Bacteria</taxon>
        <taxon>Pseudomonadati</taxon>
        <taxon>Pseudomonadota</taxon>
        <taxon>Gammaproteobacteria</taxon>
        <taxon>Pseudomonadales</taxon>
        <taxon>Pseudomonadaceae</taxon>
        <taxon>Pseudomonas</taxon>
    </lineage>
</organism>
<keyword evidence="3 7" id="KW-0032">Aminotransferase</keyword>
<protein>
    <submittedName>
        <fullName evidence="7">Beta-alanine--pyruvate transaminase</fullName>
        <ecNumber evidence="7">2.6.1.18</ecNumber>
    </submittedName>
</protein>
<dbReference type="SUPFAM" id="SSF53383">
    <property type="entry name" value="PLP-dependent transferases"/>
    <property type="match status" value="1"/>
</dbReference>
<evidence type="ECO:0000256" key="5">
    <source>
        <dbReference type="ARBA" id="ARBA00022898"/>
    </source>
</evidence>
<dbReference type="InterPro" id="IPR015424">
    <property type="entry name" value="PyrdxlP-dep_Trfase"/>
</dbReference>
<dbReference type="Gene3D" id="3.90.1150.10">
    <property type="entry name" value="Aspartate Aminotransferase, domain 1"/>
    <property type="match status" value="1"/>
</dbReference>
<proteinExistence type="inferred from homology"/>
<dbReference type="KEGG" id="pfv:Psefu_3751"/>
<dbReference type="PANTHER" id="PTHR43094:SF1">
    <property type="entry name" value="AMINOTRANSFERASE CLASS-III"/>
    <property type="match status" value="1"/>
</dbReference>
<dbReference type="eggNOG" id="COG0161">
    <property type="taxonomic scope" value="Bacteria"/>
</dbReference>
<sequence>MSTELTPAQMDSYFIGFTPNPLFKRKPRIITSAKGSYLHTAEGKKVFDGFSGLWCSGMGHGHPKIAEAIQKQVETLDYVSAFYMSHPGAFSLTEKIASLAPDPLNHVFYSTGGSDAVDSALKLALGYHRLKGNAGRTRMIGRERGYHGVGFGGISVGGMVANRKMFSTLTLPGVDHLPHTFDIQQMAFSKDQPTWGGHLADDLERLVALHDASNIAAVIVEPMAGSTGVLVPPVGYLQRLRESCTKHGILLIFDEVICGFGRMGANFAAQRFGVVPDMITFAKTVTNGMQPLGGVIMTSEIYKTFMDQPEFTNSVFHGYTYSAHPVAVAAGLAALEVFSSEGVADKVKEKEHLFQELIHSLKGEPNVIDIRNVGFAGSVEFAPIAGQPGIRGHRITDALYEAGYYLRWSGDQAVFAPPFDSTAEELEALVEALRKCIRANA</sequence>
<dbReference type="Gene3D" id="3.40.640.10">
    <property type="entry name" value="Type I PLP-dependent aspartate aminotransferase-like (Major domain)"/>
    <property type="match status" value="1"/>
</dbReference>
<dbReference type="EMBL" id="CP002727">
    <property type="protein sequence ID" value="AEF23711.1"/>
    <property type="molecule type" value="Genomic_DNA"/>
</dbReference>
<dbReference type="EC" id="2.6.1.18" evidence="7"/>